<dbReference type="OrthoDB" id="5298483at2"/>
<dbReference type="InterPro" id="IPR047798">
    <property type="entry name" value="BPSS1780-like"/>
</dbReference>
<dbReference type="RefSeq" id="WP_138767254.1">
    <property type="nucleotide sequence ID" value="NZ_CP035467.1"/>
</dbReference>
<name>A0A4P9UVK0_METBY</name>
<evidence type="ECO:0000313" key="3">
    <source>
        <dbReference type="Proteomes" id="UP000305881"/>
    </source>
</evidence>
<dbReference type="EMBL" id="CP035467">
    <property type="protein sequence ID" value="QCW84471.1"/>
    <property type="molecule type" value="Genomic_DNA"/>
</dbReference>
<evidence type="ECO:0000313" key="2">
    <source>
        <dbReference type="EMBL" id="QCW84471.1"/>
    </source>
</evidence>
<evidence type="ECO:0000256" key="1">
    <source>
        <dbReference type="SAM" id="Phobius"/>
    </source>
</evidence>
<protein>
    <recommendedName>
        <fullName evidence="4">DUF4013 domain-containing protein</fullName>
    </recommendedName>
</protein>
<reference evidence="3" key="1">
    <citation type="journal article" date="2019" name="J. Bacteriol.">
        <title>A Mutagenic Screen Identifies a TonB-Dependent Receptor Required for the Lanthanide Metal Switch in the Type I Methanotroph 'Methylotuvimicrobium buryatense' 5GB1C.</title>
        <authorList>
            <person name="Groom J.D."/>
            <person name="Ford S.M."/>
            <person name="Pesesky M.W."/>
            <person name="Lidstrom M.E."/>
        </authorList>
    </citation>
    <scope>NUCLEOTIDE SEQUENCE [LARGE SCALE GENOMIC DNA]</scope>
    <source>
        <strain evidence="3">5GB1C</strain>
    </source>
</reference>
<feature type="transmembrane region" description="Helical" evidence="1">
    <location>
        <begin position="163"/>
        <end position="182"/>
    </location>
</feature>
<accession>A0A4P9UVK0</accession>
<feature type="transmembrane region" description="Helical" evidence="1">
    <location>
        <begin position="121"/>
        <end position="142"/>
    </location>
</feature>
<dbReference type="KEGG" id="mbur:EQU24_21190"/>
<organism evidence="2 3">
    <name type="scientific">Methylotuvimicrobium buryatense</name>
    <name type="common">Methylomicrobium buryatense</name>
    <dbReference type="NCBI Taxonomy" id="95641"/>
    <lineage>
        <taxon>Bacteria</taxon>
        <taxon>Pseudomonadati</taxon>
        <taxon>Pseudomonadota</taxon>
        <taxon>Gammaproteobacteria</taxon>
        <taxon>Methylococcales</taxon>
        <taxon>Methylococcaceae</taxon>
        <taxon>Methylotuvimicrobium</taxon>
    </lineage>
</organism>
<keyword evidence="1" id="KW-0472">Membrane</keyword>
<dbReference type="AlphaFoldDB" id="A0A4P9UVK0"/>
<feature type="transmembrane region" description="Helical" evidence="1">
    <location>
        <begin position="28"/>
        <end position="47"/>
    </location>
</feature>
<dbReference type="NCBIfam" id="NF041043">
    <property type="entry name" value="BPSS1780_fam"/>
    <property type="match status" value="1"/>
</dbReference>
<gene>
    <name evidence="2" type="ORF">EQU24_21190</name>
</gene>
<evidence type="ECO:0008006" key="4">
    <source>
        <dbReference type="Google" id="ProtNLM"/>
    </source>
</evidence>
<feature type="transmembrane region" description="Helical" evidence="1">
    <location>
        <begin position="188"/>
        <end position="207"/>
    </location>
</feature>
<proteinExistence type="predicted"/>
<dbReference type="STRING" id="675511.GCA_000341735_03188"/>
<sequence>MMEDTGYTMKDGRQWFVDGWKLFTKNPLMLILGTVIWILLEVLLALLPVIGEILDGLIFPVMYGGFLYAIREVDEQRKVKISHFFQGFIDSSKLKPLLILGLLMVFFEIIEAGLTVTLGPFTALILAAPLGILVISALLYSVPQVMFSDSKPVDAIKSSYYNCGRHISAMITIYLFLILFAVLSIITIGLAMIVIMPVTFCAFYISYKAIYR</sequence>
<keyword evidence="3" id="KW-1185">Reference proteome</keyword>
<keyword evidence="1" id="KW-1133">Transmembrane helix</keyword>
<feature type="transmembrane region" description="Helical" evidence="1">
    <location>
        <begin position="53"/>
        <end position="70"/>
    </location>
</feature>
<feature type="transmembrane region" description="Helical" evidence="1">
    <location>
        <begin position="97"/>
        <end position="115"/>
    </location>
</feature>
<dbReference type="Proteomes" id="UP000305881">
    <property type="component" value="Chromosome"/>
</dbReference>
<keyword evidence="1" id="KW-0812">Transmembrane</keyword>